<protein>
    <submittedName>
        <fullName evidence="1">Uncharacterized protein</fullName>
    </submittedName>
</protein>
<dbReference type="AlphaFoldDB" id="A0A9X1UJL8"/>
<dbReference type="RefSeq" id="WP_238467136.1">
    <property type="nucleotide sequence ID" value="NZ_JAKLJA010000033.1"/>
</dbReference>
<dbReference type="EMBL" id="JAKLJA010000033">
    <property type="protein sequence ID" value="MCG5077228.1"/>
    <property type="molecule type" value="Genomic_DNA"/>
</dbReference>
<comment type="caution">
    <text evidence="1">The sequence shown here is derived from an EMBL/GenBank/DDBJ whole genome shotgun (WGS) entry which is preliminary data.</text>
</comment>
<organism evidence="1 2">
    <name type="scientific">Paraburkholderia tagetis</name>
    <dbReference type="NCBI Taxonomy" id="2913261"/>
    <lineage>
        <taxon>Bacteria</taxon>
        <taxon>Pseudomonadati</taxon>
        <taxon>Pseudomonadota</taxon>
        <taxon>Betaproteobacteria</taxon>
        <taxon>Burkholderiales</taxon>
        <taxon>Burkholderiaceae</taxon>
        <taxon>Paraburkholderia</taxon>
    </lineage>
</organism>
<dbReference type="Proteomes" id="UP001139308">
    <property type="component" value="Unassembled WGS sequence"/>
</dbReference>
<sequence>MINFLMLLVAAAGTSTFGSCTQAQVRPQAETPVIVVHSPKGEQGDFRICDDGRVLIYPASHPKSCT</sequence>
<keyword evidence="2" id="KW-1185">Reference proteome</keyword>
<name>A0A9X1UJL8_9BURK</name>
<gene>
    <name evidence="1" type="ORF">L5014_28445</name>
</gene>
<accession>A0A9X1UJL8</accession>
<evidence type="ECO:0000313" key="2">
    <source>
        <dbReference type="Proteomes" id="UP001139308"/>
    </source>
</evidence>
<evidence type="ECO:0000313" key="1">
    <source>
        <dbReference type="EMBL" id="MCG5077228.1"/>
    </source>
</evidence>
<proteinExistence type="predicted"/>
<reference evidence="1" key="1">
    <citation type="submission" date="2022-01" db="EMBL/GenBank/DDBJ databases">
        <title>Genome sequence and assembly of Parabukholderia sp. RG36.</title>
        <authorList>
            <person name="Chhetri G."/>
        </authorList>
    </citation>
    <scope>NUCLEOTIDE SEQUENCE</scope>
    <source>
        <strain evidence="1">RG36</strain>
    </source>
</reference>